<feature type="compositionally biased region" description="Basic and acidic residues" evidence="1">
    <location>
        <begin position="99"/>
        <end position="110"/>
    </location>
</feature>
<evidence type="ECO:0000256" key="1">
    <source>
        <dbReference type="SAM" id="MobiDB-lite"/>
    </source>
</evidence>
<evidence type="ECO:0000313" key="2">
    <source>
        <dbReference type="EMBL" id="TFY60573.1"/>
    </source>
</evidence>
<dbReference type="EMBL" id="SEKV01000247">
    <property type="protein sequence ID" value="TFY60573.1"/>
    <property type="molecule type" value="Genomic_DNA"/>
</dbReference>
<dbReference type="AlphaFoldDB" id="A0A4Y9YFV7"/>
<feature type="region of interest" description="Disordered" evidence="1">
    <location>
        <begin position="99"/>
        <end position="125"/>
    </location>
</feature>
<gene>
    <name evidence="2" type="ORF">EVJ58_g5065</name>
</gene>
<sequence>MSTLRKLKAYIVGGVGVDHGAELKAADIPVSEVDCRGCANPCDEGHDEYPPRFDVDMETEMLGSMKPYAMQVVISTGKSDWEKEVTDASGTLAAYVDAARGESKPPKDKSANSAPAANGVGGLPGVYKSTETSKVTILNGSHRTVSDDATHETVLVFPQYKVVADVESSADGAKKLLHSLKNAKESEGLKTYVLPYASVVMLCSHKRRDNRCAIAAPKLEHTFTAALEREGWEVHTQVEDPSLSGPPLEEFAGSEEELNAEIEKRLKASAESKRVLVIRNSHMGGHKFAGNVIINTPQGASKRPMLDMRADVYQDVVPPLVALRTPLHVAPPLVDEHAVLREPPRERLQPHLVDVYAEVVLPVLLRALPELLQLDAHVRVADGALRVRDAGAGVVGVEEDRRGMGLGLLNWDGRRRLTIEERCAVHLGLLEGG</sequence>
<comment type="caution">
    <text evidence="2">The sequence shown here is derived from an EMBL/GenBank/DDBJ whole genome shotgun (WGS) entry which is preliminary data.</text>
</comment>
<dbReference type="PANTHER" id="PTHR31902:SF14">
    <property type="entry name" value="ACTIN PATCHES DISTAL PROTEIN 1"/>
    <property type="match status" value="1"/>
</dbReference>
<dbReference type="InterPro" id="IPR009737">
    <property type="entry name" value="Aim32/Apd1-like"/>
</dbReference>
<dbReference type="STRING" id="34475.A0A4Y9YFV7"/>
<dbReference type="Pfam" id="PF06999">
    <property type="entry name" value="Suc_Fer-like"/>
    <property type="match status" value="1"/>
</dbReference>
<dbReference type="PANTHER" id="PTHR31902">
    <property type="entry name" value="ACTIN PATCHES DISTAL PROTEIN 1"/>
    <property type="match status" value="1"/>
</dbReference>
<reference evidence="2 3" key="1">
    <citation type="submission" date="2019-01" db="EMBL/GenBank/DDBJ databases">
        <title>Genome sequencing of the rare red list fungi Fomitopsis rosea.</title>
        <authorList>
            <person name="Buettner E."/>
            <person name="Kellner H."/>
        </authorList>
    </citation>
    <scope>NUCLEOTIDE SEQUENCE [LARGE SCALE GENOMIC DNA]</scope>
    <source>
        <strain evidence="2 3">DSM 105464</strain>
    </source>
</reference>
<accession>A0A4Y9YFV7</accession>
<proteinExistence type="predicted"/>
<protein>
    <submittedName>
        <fullName evidence="2">Uncharacterized protein</fullName>
    </submittedName>
</protein>
<dbReference type="Proteomes" id="UP000298390">
    <property type="component" value="Unassembled WGS sequence"/>
</dbReference>
<evidence type="ECO:0000313" key="3">
    <source>
        <dbReference type="Proteomes" id="UP000298390"/>
    </source>
</evidence>
<dbReference type="CDD" id="cd02980">
    <property type="entry name" value="TRX_Fd_family"/>
    <property type="match status" value="1"/>
</dbReference>
<name>A0A4Y9YFV7_9APHY</name>
<organism evidence="2 3">
    <name type="scientific">Rhodofomes roseus</name>
    <dbReference type="NCBI Taxonomy" id="34475"/>
    <lineage>
        <taxon>Eukaryota</taxon>
        <taxon>Fungi</taxon>
        <taxon>Dikarya</taxon>
        <taxon>Basidiomycota</taxon>
        <taxon>Agaricomycotina</taxon>
        <taxon>Agaricomycetes</taxon>
        <taxon>Polyporales</taxon>
        <taxon>Rhodofomes</taxon>
    </lineage>
</organism>